<name>A0A2M6WDA0_9BACT</name>
<dbReference type="Proteomes" id="UP000230543">
    <property type="component" value="Unassembled WGS sequence"/>
</dbReference>
<dbReference type="PANTHER" id="PTHR11669">
    <property type="entry name" value="REPLICATION FACTOR C / DNA POLYMERASE III GAMMA-TAU SUBUNIT"/>
    <property type="match status" value="1"/>
</dbReference>
<comment type="caution">
    <text evidence="1">The sequence shown here is derived from an EMBL/GenBank/DDBJ whole genome shotgun (WGS) entry which is preliminary data.</text>
</comment>
<dbReference type="GO" id="GO:0006261">
    <property type="term" value="P:DNA-templated DNA replication"/>
    <property type="evidence" value="ECO:0007669"/>
    <property type="project" value="TreeGrafter"/>
</dbReference>
<protein>
    <recommendedName>
        <fullName evidence="3">AAA+ ATPase domain-containing protein</fullName>
    </recommendedName>
</protein>
<gene>
    <name evidence="1" type="ORF">COU22_00370</name>
</gene>
<evidence type="ECO:0000313" key="1">
    <source>
        <dbReference type="EMBL" id="PIT90771.1"/>
    </source>
</evidence>
<reference evidence="2" key="1">
    <citation type="submission" date="2017-09" db="EMBL/GenBank/DDBJ databases">
        <title>Depth-based differentiation of microbial function through sediment-hosted aquifers and enrichment of novel symbionts in the deep terrestrial subsurface.</title>
        <authorList>
            <person name="Probst A.J."/>
            <person name="Ladd B."/>
            <person name="Jarett J.K."/>
            <person name="Geller-Mcgrath D.E."/>
            <person name="Sieber C.M.K."/>
            <person name="Emerson J.B."/>
            <person name="Anantharaman K."/>
            <person name="Thomas B.C."/>
            <person name="Malmstrom R."/>
            <person name="Stieglmeier M."/>
            <person name="Klingl A."/>
            <person name="Woyke T."/>
            <person name="Ryan C.M."/>
            <person name="Banfield J.F."/>
        </authorList>
    </citation>
    <scope>NUCLEOTIDE SEQUENCE [LARGE SCALE GENOMIC DNA]</scope>
</reference>
<evidence type="ECO:0008006" key="3">
    <source>
        <dbReference type="Google" id="ProtNLM"/>
    </source>
</evidence>
<dbReference type="GO" id="GO:0005524">
    <property type="term" value="F:ATP binding"/>
    <property type="evidence" value="ECO:0007669"/>
    <property type="project" value="InterPro"/>
</dbReference>
<organism evidence="1 2">
    <name type="scientific">Candidatus Komeilibacteria bacterium CG10_big_fil_rev_8_21_14_0_10_41_13</name>
    <dbReference type="NCBI Taxonomy" id="1974476"/>
    <lineage>
        <taxon>Bacteria</taxon>
        <taxon>Candidatus Komeiliibacteriota</taxon>
    </lineage>
</organism>
<dbReference type="InterPro" id="IPR001270">
    <property type="entry name" value="ClpA/B"/>
</dbReference>
<dbReference type="AlphaFoldDB" id="A0A2M6WDA0"/>
<proteinExistence type="predicted"/>
<sequence length="307" mass="34833">MEKNWGIIGNSKIVSYLQKSLEQNSLAGAYLFYGPAGLGKSALAEKFAEEIVFQDFKDRSRATTEIYRLTAEEGKKEIGIEQVRQWRRALSLKAFSNQHKVGLISQAEKLNRESANALLKTIEEPSSKTVIIMITANWQQLLPTIVSRTQAFKFLPISSKELTSSLKDRVDSRDKLMEIVKLASGKPGLAIKLLTDQQFFEEYQAYQNLVEELLEAKVAGRLKLIEELTEPLKTLAEKSKAAEALVEHLERQLRDKLLSVYLNPSSEIKNFNKNRLLKSFKLTQQVKKYLATNASPRLALENLFINI</sequence>
<evidence type="ECO:0000313" key="2">
    <source>
        <dbReference type="Proteomes" id="UP000230543"/>
    </source>
</evidence>
<dbReference type="InterPro" id="IPR027417">
    <property type="entry name" value="P-loop_NTPase"/>
</dbReference>
<dbReference type="InterPro" id="IPR050238">
    <property type="entry name" value="DNA_Rep/Repair_Clamp_Loader"/>
</dbReference>
<dbReference type="PANTHER" id="PTHR11669:SF8">
    <property type="entry name" value="DNA POLYMERASE III SUBUNIT DELTA"/>
    <property type="match status" value="1"/>
</dbReference>
<dbReference type="EMBL" id="PFBO01000011">
    <property type="protein sequence ID" value="PIT90771.1"/>
    <property type="molecule type" value="Genomic_DNA"/>
</dbReference>
<dbReference type="PRINTS" id="PR00300">
    <property type="entry name" value="CLPPROTEASEA"/>
</dbReference>
<dbReference type="Pfam" id="PF13177">
    <property type="entry name" value="DNA_pol3_delta2"/>
    <property type="match status" value="1"/>
</dbReference>
<dbReference type="Gene3D" id="3.40.50.300">
    <property type="entry name" value="P-loop containing nucleotide triphosphate hydrolases"/>
    <property type="match status" value="1"/>
</dbReference>
<dbReference type="SUPFAM" id="SSF52540">
    <property type="entry name" value="P-loop containing nucleoside triphosphate hydrolases"/>
    <property type="match status" value="1"/>
</dbReference>
<dbReference type="CDD" id="cd00009">
    <property type="entry name" value="AAA"/>
    <property type="match status" value="1"/>
</dbReference>
<accession>A0A2M6WDA0</accession>